<keyword evidence="3" id="KW-1185">Reference proteome</keyword>
<accession>A0ABV6ZUA3</accession>
<evidence type="ECO:0000256" key="1">
    <source>
        <dbReference type="SAM" id="MobiDB-lite"/>
    </source>
</evidence>
<evidence type="ECO:0000313" key="2">
    <source>
        <dbReference type="EMBL" id="MFC2924990.1"/>
    </source>
</evidence>
<dbReference type="Proteomes" id="UP001595379">
    <property type="component" value="Unassembled WGS sequence"/>
</dbReference>
<dbReference type="EMBL" id="JBHRSV010000001">
    <property type="protein sequence ID" value="MFC2924990.1"/>
    <property type="molecule type" value="Genomic_DNA"/>
</dbReference>
<evidence type="ECO:0000313" key="3">
    <source>
        <dbReference type="Proteomes" id="UP001595379"/>
    </source>
</evidence>
<organism evidence="2 3">
    <name type="scientific">Hyphobacterium vulgare</name>
    <dbReference type="NCBI Taxonomy" id="1736751"/>
    <lineage>
        <taxon>Bacteria</taxon>
        <taxon>Pseudomonadati</taxon>
        <taxon>Pseudomonadota</taxon>
        <taxon>Alphaproteobacteria</taxon>
        <taxon>Maricaulales</taxon>
        <taxon>Maricaulaceae</taxon>
        <taxon>Hyphobacterium</taxon>
    </lineage>
</organism>
<protein>
    <submittedName>
        <fullName evidence="2">Uncharacterized protein</fullName>
    </submittedName>
</protein>
<sequence length="93" mass="9891">MQIDTIPGATVMLGAPEGWDPRVDGVECHVLPAIYDGQRFVSQWKPTPDEVAAIFAGAPIHLHVYGEGHPPVALSVGPVPGRERRTTPAAEEG</sequence>
<feature type="region of interest" description="Disordered" evidence="1">
    <location>
        <begin position="73"/>
        <end position="93"/>
    </location>
</feature>
<gene>
    <name evidence="2" type="ORF">ACFOOR_02605</name>
</gene>
<comment type="caution">
    <text evidence="2">The sequence shown here is derived from an EMBL/GenBank/DDBJ whole genome shotgun (WGS) entry which is preliminary data.</text>
</comment>
<name>A0ABV6ZUA3_9PROT</name>
<reference evidence="3" key="1">
    <citation type="journal article" date="2019" name="Int. J. Syst. Evol. Microbiol.">
        <title>The Global Catalogue of Microorganisms (GCM) 10K type strain sequencing project: providing services to taxonomists for standard genome sequencing and annotation.</title>
        <authorList>
            <consortium name="The Broad Institute Genomics Platform"/>
            <consortium name="The Broad Institute Genome Sequencing Center for Infectious Disease"/>
            <person name="Wu L."/>
            <person name="Ma J."/>
        </authorList>
    </citation>
    <scope>NUCLEOTIDE SEQUENCE [LARGE SCALE GENOMIC DNA]</scope>
    <source>
        <strain evidence="3">KCTC 52487</strain>
    </source>
</reference>
<dbReference type="RefSeq" id="WP_343163873.1">
    <property type="nucleotide sequence ID" value="NZ_JBHRSV010000001.1"/>
</dbReference>
<proteinExistence type="predicted"/>